<feature type="domain" description="Peptidase M16 C-terminal" evidence="9">
    <location>
        <begin position="202"/>
        <end position="383"/>
    </location>
</feature>
<dbReference type="InterPro" id="IPR050626">
    <property type="entry name" value="Peptidase_M16"/>
</dbReference>
<keyword evidence="7" id="KW-0732">Signal</keyword>
<dbReference type="InterPro" id="IPR011765">
    <property type="entry name" value="Pept_M16_N"/>
</dbReference>
<evidence type="ECO:0000259" key="8">
    <source>
        <dbReference type="Pfam" id="PF00675"/>
    </source>
</evidence>
<feature type="chain" id="PRO_5046452870" evidence="7">
    <location>
        <begin position="28"/>
        <end position="456"/>
    </location>
</feature>
<dbReference type="Proteomes" id="UP001162891">
    <property type="component" value="Chromosome"/>
</dbReference>
<keyword evidence="2" id="KW-0645">Protease</keyword>
<sequence>MRIVAASLAAVALACAGSRAHAPAASAAPAAPAIPVEYHTLPNGLRVALSPDRSVPKVAVGVYYGIGFRVEPKGRTGFAHLFEHMMFQGSRNLGKMEFIKLVQSNGGNLNGSTRFDFTNYYQVVPSNVLDTVLWAEADRMRGLAVNQENLDNQKGVVKNEVRVNVLNRPYGGFPWLDMPQLANENWHNAHNFYGDLADLDAATLEDVQAFFKTYYAPNDAALALVGDFDPKEALALVTKHFGAIPPATQPPRPDLSEPRQEKEKRAEKVDALAERPALAVAWHVPERGTPEHAAFVILDQLLVQGRDAALHQKLVQEKGLTGEVEGGVNLLGNAWDYQGPMLEIVYLFHDREHGPDELLAAIDEAVQPFMDRPVDAEALARAKVKARSALYGEMESFSGFGLADLLASAALFDGDPARVTRIPDELEKVTPELVQKVAREYLRKTNRTVLVVKTKG</sequence>
<proteinExistence type="inferred from homology"/>
<dbReference type="PANTHER" id="PTHR43690">
    <property type="entry name" value="NARDILYSIN"/>
    <property type="match status" value="1"/>
</dbReference>
<evidence type="ECO:0000256" key="5">
    <source>
        <dbReference type="ARBA" id="ARBA00023049"/>
    </source>
</evidence>
<keyword evidence="3" id="KW-0378">Hydrolase</keyword>
<feature type="signal peptide" evidence="7">
    <location>
        <begin position="1"/>
        <end position="27"/>
    </location>
</feature>
<comment type="similarity">
    <text evidence="1">Belongs to the peptidase M16 family.</text>
</comment>
<dbReference type="Pfam" id="PF05193">
    <property type="entry name" value="Peptidase_M16_C"/>
    <property type="match status" value="1"/>
</dbReference>
<evidence type="ECO:0000259" key="9">
    <source>
        <dbReference type="Pfam" id="PF05193"/>
    </source>
</evidence>
<keyword evidence="5" id="KW-0482">Metalloprotease</keyword>
<evidence type="ECO:0000256" key="7">
    <source>
        <dbReference type="SAM" id="SignalP"/>
    </source>
</evidence>
<evidence type="ECO:0000256" key="1">
    <source>
        <dbReference type="ARBA" id="ARBA00007261"/>
    </source>
</evidence>
<organism evidence="10 11">
    <name type="scientific">Anaeromyxobacter oryzae</name>
    <dbReference type="NCBI Taxonomy" id="2918170"/>
    <lineage>
        <taxon>Bacteria</taxon>
        <taxon>Pseudomonadati</taxon>
        <taxon>Myxococcota</taxon>
        <taxon>Myxococcia</taxon>
        <taxon>Myxococcales</taxon>
        <taxon>Cystobacterineae</taxon>
        <taxon>Anaeromyxobacteraceae</taxon>
        <taxon>Anaeromyxobacter</taxon>
    </lineage>
</organism>
<reference evidence="11" key="1">
    <citation type="journal article" date="2022" name="Int. J. Syst. Evol. Microbiol.">
        <title>Anaeromyxobacter oryzae sp. nov., Anaeromyxobacter diazotrophicus sp. nov. and Anaeromyxobacter paludicola sp. nov., isolated from paddy soils.</title>
        <authorList>
            <person name="Itoh H."/>
            <person name="Xu Z."/>
            <person name="Mise K."/>
            <person name="Masuda Y."/>
            <person name="Ushijima N."/>
            <person name="Hayakawa C."/>
            <person name="Shiratori Y."/>
            <person name="Senoo K."/>
        </authorList>
    </citation>
    <scope>NUCLEOTIDE SEQUENCE [LARGE SCALE GENOMIC DNA]</scope>
    <source>
        <strain evidence="11">Red232</strain>
    </source>
</reference>
<dbReference type="PROSITE" id="PS51257">
    <property type="entry name" value="PROKAR_LIPOPROTEIN"/>
    <property type="match status" value="1"/>
</dbReference>
<dbReference type="RefSeq" id="WP_248361750.1">
    <property type="nucleotide sequence ID" value="NZ_AP025591.1"/>
</dbReference>
<keyword evidence="4" id="KW-0862">Zinc</keyword>
<name>A0ABN6MRH9_9BACT</name>
<dbReference type="PANTHER" id="PTHR43690:SF17">
    <property type="entry name" value="PROTEIN YHJJ"/>
    <property type="match status" value="1"/>
</dbReference>
<evidence type="ECO:0000256" key="3">
    <source>
        <dbReference type="ARBA" id="ARBA00022801"/>
    </source>
</evidence>
<evidence type="ECO:0000313" key="11">
    <source>
        <dbReference type="Proteomes" id="UP001162891"/>
    </source>
</evidence>
<gene>
    <name evidence="10" type="ORF">AMOR_26000</name>
</gene>
<feature type="domain" description="Peptidase M16 N-terminal" evidence="8">
    <location>
        <begin position="46"/>
        <end position="163"/>
    </location>
</feature>
<evidence type="ECO:0000256" key="6">
    <source>
        <dbReference type="SAM" id="MobiDB-lite"/>
    </source>
</evidence>
<evidence type="ECO:0000256" key="4">
    <source>
        <dbReference type="ARBA" id="ARBA00022833"/>
    </source>
</evidence>
<feature type="compositionally biased region" description="Basic and acidic residues" evidence="6">
    <location>
        <begin position="254"/>
        <end position="266"/>
    </location>
</feature>
<dbReference type="EMBL" id="AP025591">
    <property type="protein sequence ID" value="BDG03604.1"/>
    <property type="molecule type" value="Genomic_DNA"/>
</dbReference>
<dbReference type="InterPro" id="IPR007863">
    <property type="entry name" value="Peptidase_M16_C"/>
</dbReference>
<dbReference type="Pfam" id="PF00675">
    <property type="entry name" value="Peptidase_M16"/>
    <property type="match status" value="1"/>
</dbReference>
<evidence type="ECO:0000313" key="10">
    <source>
        <dbReference type="EMBL" id="BDG03604.1"/>
    </source>
</evidence>
<dbReference type="InterPro" id="IPR011249">
    <property type="entry name" value="Metalloenz_LuxS/M16"/>
</dbReference>
<protein>
    <submittedName>
        <fullName evidence="10">Peptidase M16</fullName>
    </submittedName>
</protein>
<evidence type="ECO:0000256" key="2">
    <source>
        <dbReference type="ARBA" id="ARBA00022670"/>
    </source>
</evidence>
<dbReference type="Gene3D" id="3.30.830.10">
    <property type="entry name" value="Metalloenzyme, LuxS/M16 peptidase-like"/>
    <property type="match status" value="2"/>
</dbReference>
<dbReference type="SUPFAM" id="SSF63411">
    <property type="entry name" value="LuxS/MPP-like metallohydrolase"/>
    <property type="match status" value="2"/>
</dbReference>
<keyword evidence="11" id="KW-1185">Reference proteome</keyword>
<feature type="region of interest" description="Disordered" evidence="6">
    <location>
        <begin position="242"/>
        <end position="266"/>
    </location>
</feature>
<accession>A0ABN6MRH9</accession>